<dbReference type="EMBL" id="JASZ02000002">
    <property type="protein sequence ID" value="OWK99187.1"/>
    <property type="molecule type" value="Genomic_DNA"/>
</dbReference>
<organism evidence="3 4">
    <name type="scientific">Kaistella haifensis DSM 19056</name>
    <dbReference type="NCBI Taxonomy" id="1450526"/>
    <lineage>
        <taxon>Bacteria</taxon>
        <taxon>Pseudomonadati</taxon>
        <taxon>Bacteroidota</taxon>
        <taxon>Flavobacteriia</taxon>
        <taxon>Flavobacteriales</taxon>
        <taxon>Weeksellaceae</taxon>
        <taxon>Chryseobacterium group</taxon>
        <taxon>Kaistella</taxon>
    </lineage>
</organism>
<dbReference type="Proteomes" id="UP000197587">
    <property type="component" value="Unassembled WGS sequence"/>
</dbReference>
<reference evidence="3 4" key="1">
    <citation type="submission" date="2014-01" db="EMBL/GenBank/DDBJ databases">
        <authorList>
            <consortium name="Genome Consortium for Active Teaching"/>
            <person name="Sontag T.C."/>
            <person name="Newman J.D."/>
        </authorList>
    </citation>
    <scope>NUCLEOTIDE SEQUENCE [LARGE SCALE GENOMIC DNA]</scope>
    <source>
        <strain evidence="3 4">DSM 19056</strain>
    </source>
</reference>
<evidence type="ECO:0000256" key="2">
    <source>
        <dbReference type="SAM" id="SignalP"/>
    </source>
</evidence>
<feature type="compositionally biased region" description="Basic and acidic residues" evidence="1">
    <location>
        <begin position="47"/>
        <end position="62"/>
    </location>
</feature>
<accession>A0A246BBY6</accession>
<feature type="signal peptide" evidence="2">
    <location>
        <begin position="1"/>
        <end position="26"/>
    </location>
</feature>
<name>A0A246BBY6_9FLAO</name>
<keyword evidence="4" id="KW-1185">Reference proteome</keyword>
<evidence type="ECO:0000256" key="1">
    <source>
        <dbReference type="SAM" id="MobiDB-lite"/>
    </source>
</evidence>
<feature type="region of interest" description="Disordered" evidence="1">
    <location>
        <begin position="47"/>
        <end position="68"/>
    </location>
</feature>
<comment type="caution">
    <text evidence="3">The sequence shown here is derived from an EMBL/GenBank/DDBJ whole genome shotgun (WGS) entry which is preliminary data.</text>
</comment>
<gene>
    <name evidence="3" type="ORF">AP75_01490</name>
</gene>
<keyword evidence="2" id="KW-0732">Signal</keyword>
<evidence type="ECO:0000313" key="4">
    <source>
        <dbReference type="Proteomes" id="UP000197587"/>
    </source>
</evidence>
<proteinExistence type="predicted"/>
<feature type="chain" id="PRO_5013145609" evidence="2">
    <location>
        <begin position="27"/>
        <end position="125"/>
    </location>
</feature>
<evidence type="ECO:0000313" key="3">
    <source>
        <dbReference type="EMBL" id="OWK99187.1"/>
    </source>
</evidence>
<dbReference type="AlphaFoldDB" id="A0A246BBY6"/>
<reference evidence="3 4" key="2">
    <citation type="submission" date="2017-05" db="EMBL/GenBank/DDBJ databases">
        <title>Genome of Chryseobacterium haifense.</title>
        <authorList>
            <person name="Newman J.D."/>
        </authorList>
    </citation>
    <scope>NUCLEOTIDE SEQUENCE [LARGE SCALE GENOMIC DNA]</scope>
    <source>
        <strain evidence="3 4">DSM 19056</strain>
    </source>
</reference>
<protein>
    <submittedName>
        <fullName evidence="3">Uncharacterized protein</fullName>
    </submittedName>
</protein>
<sequence>MLRTLKIFLIILGLGVFILPTQTLFAQDPTVECCEKKAKKDDCCKSEEKKSCHSDSPSEKSGKNNCGNDCSNCHTCSINFVLNYYHSEEYQSLQKTFFVHQLKFIYEFSFFSSSFHNIWQPPKIA</sequence>